<proteinExistence type="predicted"/>
<accession>A0A849L3T5</accession>
<keyword evidence="4" id="KW-1185">Reference proteome</keyword>
<comment type="caution">
    <text evidence="3">The sequence shown here is derived from an EMBL/GenBank/DDBJ whole genome shotgun (WGS) entry which is preliminary data.</text>
</comment>
<name>A0A849L3T5_9RHOB</name>
<sequence length="273" mass="28566">MTLRVRAALIAMLALPAAAHAQTPAQIDWHPDAARVCLLDPGDPPETAAQRTARALLDALPPDLPLRDLLAAPGIALCIDDRPSEARGAFIPEAGLVTLSAGLSRPAMLAILLHELRHIDQIARGFCPGLDLAMRDYAQATMVMEADAQAIATLLAWRLREGGAPDAWSALETMPETADIARAFAAAIGDGADIAGATAAAFDQWFGSANRIDAYYLSSCSAYLDALDAGHLLPSYGALSADRLTGLCVLPDGRPYPCTGPQPAVTTDGPRAP</sequence>
<gene>
    <name evidence="3" type="ORF">HMH01_10735</name>
</gene>
<dbReference type="AlphaFoldDB" id="A0A849L3T5"/>
<feature type="domain" description="DUF6782" evidence="2">
    <location>
        <begin position="33"/>
        <end position="258"/>
    </location>
</feature>
<protein>
    <recommendedName>
        <fullName evidence="2">DUF6782 domain-containing protein</fullName>
    </recommendedName>
</protein>
<evidence type="ECO:0000313" key="3">
    <source>
        <dbReference type="EMBL" id="NNU80913.1"/>
    </source>
</evidence>
<dbReference type="Proteomes" id="UP000572377">
    <property type="component" value="Unassembled WGS sequence"/>
</dbReference>
<organism evidence="3 4">
    <name type="scientific">Halovulum dunhuangense</name>
    <dbReference type="NCBI Taxonomy" id="1505036"/>
    <lineage>
        <taxon>Bacteria</taxon>
        <taxon>Pseudomonadati</taxon>
        <taxon>Pseudomonadota</taxon>
        <taxon>Alphaproteobacteria</taxon>
        <taxon>Rhodobacterales</taxon>
        <taxon>Paracoccaceae</taxon>
        <taxon>Halovulum</taxon>
    </lineage>
</organism>
<feature type="signal peptide" evidence="1">
    <location>
        <begin position="1"/>
        <end position="21"/>
    </location>
</feature>
<evidence type="ECO:0000259" key="2">
    <source>
        <dbReference type="Pfam" id="PF20573"/>
    </source>
</evidence>
<feature type="chain" id="PRO_5032760903" description="DUF6782 domain-containing protein" evidence="1">
    <location>
        <begin position="22"/>
        <end position="273"/>
    </location>
</feature>
<reference evidence="3 4" key="1">
    <citation type="submission" date="2020-05" db="EMBL/GenBank/DDBJ databases">
        <title>Gimesia benthica sp. nov., a novel planctomycete isolated from a deep-sea water sample of the Northwest Indian Ocean.</title>
        <authorList>
            <person name="Wang J."/>
            <person name="Ruan C."/>
            <person name="Song L."/>
            <person name="Zhu Y."/>
            <person name="Li A."/>
            <person name="Zheng X."/>
            <person name="Wang L."/>
            <person name="Lu Z."/>
            <person name="Huang Y."/>
            <person name="Du W."/>
            <person name="Zhou Y."/>
            <person name="Huang L."/>
            <person name="Dai X."/>
        </authorList>
    </citation>
    <scope>NUCLEOTIDE SEQUENCE [LARGE SCALE GENOMIC DNA]</scope>
    <source>
        <strain evidence="3 4">YYQ-30</strain>
    </source>
</reference>
<dbReference type="InterPro" id="IPR046709">
    <property type="entry name" value="DUF6782"/>
</dbReference>
<dbReference type="Pfam" id="PF20573">
    <property type="entry name" value="DUF6782"/>
    <property type="match status" value="1"/>
</dbReference>
<evidence type="ECO:0000256" key="1">
    <source>
        <dbReference type="SAM" id="SignalP"/>
    </source>
</evidence>
<evidence type="ECO:0000313" key="4">
    <source>
        <dbReference type="Proteomes" id="UP000572377"/>
    </source>
</evidence>
<dbReference type="RefSeq" id="WP_171325398.1">
    <property type="nucleotide sequence ID" value="NZ_JABFBC010000002.1"/>
</dbReference>
<dbReference type="EMBL" id="JABFBC010000002">
    <property type="protein sequence ID" value="NNU80913.1"/>
    <property type="molecule type" value="Genomic_DNA"/>
</dbReference>
<keyword evidence="1" id="KW-0732">Signal</keyword>